<keyword evidence="1" id="KW-0732">Signal</keyword>
<protein>
    <submittedName>
        <fullName evidence="2">DUF3299 domain-containing protein</fullName>
    </submittedName>
</protein>
<dbReference type="InterPro" id="IPR021727">
    <property type="entry name" value="DUF3299"/>
</dbReference>
<evidence type="ECO:0000256" key="1">
    <source>
        <dbReference type="SAM" id="SignalP"/>
    </source>
</evidence>
<dbReference type="EMBL" id="JBHRSZ010000007">
    <property type="protein sequence ID" value="MFC3152953.1"/>
    <property type="molecule type" value="Genomic_DNA"/>
</dbReference>
<dbReference type="Proteomes" id="UP001595476">
    <property type="component" value="Unassembled WGS sequence"/>
</dbReference>
<reference evidence="3" key="1">
    <citation type="journal article" date="2019" name="Int. J. Syst. Evol. Microbiol.">
        <title>The Global Catalogue of Microorganisms (GCM) 10K type strain sequencing project: providing services to taxonomists for standard genome sequencing and annotation.</title>
        <authorList>
            <consortium name="The Broad Institute Genomics Platform"/>
            <consortium name="The Broad Institute Genome Sequencing Center for Infectious Disease"/>
            <person name="Wu L."/>
            <person name="Ma J."/>
        </authorList>
    </citation>
    <scope>NUCLEOTIDE SEQUENCE [LARGE SCALE GENOMIC DNA]</scope>
    <source>
        <strain evidence="3">KCTC 52438</strain>
    </source>
</reference>
<dbReference type="Gene3D" id="2.40.50.870">
    <property type="entry name" value="Protein of unknown function (DUF3299)"/>
    <property type="match status" value="1"/>
</dbReference>
<gene>
    <name evidence="2" type="ORF">ACFOEK_18075</name>
</gene>
<accession>A0ABV7HJU1</accession>
<evidence type="ECO:0000313" key="2">
    <source>
        <dbReference type="EMBL" id="MFC3152953.1"/>
    </source>
</evidence>
<keyword evidence="3" id="KW-1185">Reference proteome</keyword>
<comment type="caution">
    <text evidence="2">The sequence shown here is derived from an EMBL/GenBank/DDBJ whole genome shotgun (WGS) entry which is preliminary data.</text>
</comment>
<organism evidence="2 3">
    <name type="scientific">Litoribrevibacter euphylliae</name>
    <dbReference type="NCBI Taxonomy" id="1834034"/>
    <lineage>
        <taxon>Bacteria</taxon>
        <taxon>Pseudomonadati</taxon>
        <taxon>Pseudomonadota</taxon>
        <taxon>Gammaproteobacteria</taxon>
        <taxon>Oceanospirillales</taxon>
        <taxon>Oceanospirillaceae</taxon>
        <taxon>Litoribrevibacter</taxon>
    </lineage>
</organism>
<dbReference type="Pfam" id="PF11736">
    <property type="entry name" value="DUF3299"/>
    <property type="match status" value="1"/>
</dbReference>
<evidence type="ECO:0000313" key="3">
    <source>
        <dbReference type="Proteomes" id="UP001595476"/>
    </source>
</evidence>
<sequence>MKYLVSLLLSTVLMAQALFVSVATAADSPVEVKWLDLMPQEDIDALENMPEITHDNPFDKSSMPEVMFSSKVVDTFENKNVRIAGYMVPLETNNEGELTEFFLAPYMGACIHVPPPPPNQMIHVKFPEGAEVEGIWYPFIIEGKLKLETFDNGMGASSYSMTATLVKAYEE</sequence>
<proteinExistence type="predicted"/>
<feature type="signal peptide" evidence="1">
    <location>
        <begin position="1"/>
        <end position="25"/>
    </location>
</feature>
<dbReference type="RefSeq" id="WP_386722875.1">
    <property type="nucleotide sequence ID" value="NZ_JBHRSZ010000007.1"/>
</dbReference>
<feature type="chain" id="PRO_5045061814" evidence="1">
    <location>
        <begin position="26"/>
        <end position="171"/>
    </location>
</feature>
<name>A0ABV7HJU1_9GAMM</name>